<proteinExistence type="predicted"/>
<accession>A0A8S5RA87</accession>
<protein>
    <submittedName>
        <fullName evidence="1">Uncharacterized protein</fullName>
    </submittedName>
</protein>
<sequence>MRVISQDGTMDVPYENVVLYQDEKEIMCIFSGVYIGRKLARYSTTEKTEKAMEMLREAYVGMPIVMQNVDISDDVAKEFERLKKCGVMVQTENQPSKVDFINNAVFQFPQDDEIEV</sequence>
<dbReference type="EMBL" id="BK059084">
    <property type="protein sequence ID" value="DAE28334.1"/>
    <property type="molecule type" value="Genomic_DNA"/>
</dbReference>
<name>A0A8S5RA87_9VIRU</name>
<evidence type="ECO:0000313" key="1">
    <source>
        <dbReference type="EMBL" id="DAE28334.1"/>
    </source>
</evidence>
<organism evidence="1">
    <name type="scientific">virus sp. ctRTq15</name>
    <dbReference type="NCBI Taxonomy" id="2828253"/>
    <lineage>
        <taxon>Viruses</taxon>
    </lineage>
</organism>
<reference evidence="1" key="1">
    <citation type="journal article" date="2021" name="Proc. Natl. Acad. Sci. U.S.A.">
        <title>A Catalog of Tens of Thousands of Viruses from Human Metagenomes Reveals Hidden Associations with Chronic Diseases.</title>
        <authorList>
            <person name="Tisza M.J."/>
            <person name="Buck C.B."/>
        </authorList>
    </citation>
    <scope>NUCLEOTIDE SEQUENCE</scope>
    <source>
        <strain evidence="1">CtRTq15</strain>
    </source>
</reference>